<organism evidence="3 4">
    <name type="scientific">Sipha flava</name>
    <name type="common">yellow sugarcane aphid</name>
    <dbReference type="NCBI Taxonomy" id="143950"/>
    <lineage>
        <taxon>Eukaryota</taxon>
        <taxon>Metazoa</taxon>
        <taxon>Ecdysozoa</taxon>
        <taxon>Arthropoda</taxon>
        <taxon>Hexapoda</taxon>
        <taxon>Insecta</taxon>
        <taxon>Pterygota</taxon>
        <taxon>Neoptera</taxon>
        <taxon>Paraneoptera</taxon>
        <taxon>Hemiptera</taxon>
        <taxon>Sternorrhyncha</taxon>
        <taxon>Aphidomorpha</taxon>
        <taxon>Aphidoidea</taxon>
        <taxon>Aphididae</taxon>
        <taxon>Sipha</taxon>
    </lineage>
</organism>
<dbReference type="SMART" id="SM00292">
    <property type="entry name" value="BRCT"/>
    <property type="match status" value="3"/>
</dbReference>
<evidence type="ECO:0000256" key="1">
    <source>
        <dbReference type="SAM" id="MobiDB-lite"/>
    </source>
</evidence>
<dbReference type="Proteomes" id="UP000694846">
    <property type="component" value="Unplaced"/>
</dbReference>
<feature type="domain" description="BRCT" evidence="2">
    <location>
        <begin position="430"/>
        <end position="514"/>
    </location>
</feature>
<sequence length="617" mass="70586">MSEHRTPYPRKNRKRSPPRKCILSSEPFDVDIFDSFESQLKMIEDAQSSEEYTDLFGAVIPVVKRDTTSTPIAESKKKTLVTKMKRTPKKNIVSSNSLKKRLPQKITKDMYVSMGITKKSSDVSALSTESLNVSGVQQLDESISNLNNSKNEKKSSEVLGGVVAFMDYKIKNDQLVLDIIKLLIKLGAKVENTFNHKVTHVLFHDGSIETYKTAIERKIPMVTEKWVKYSNLAEKMMDPFLFPPVDVERYTKVQEKSSIIQNSNEHDKSIRQSNNEKKIQQRTMFTELSERIDICRQRFEKTLQTPELKTPVKNPNKIMDGLSEHLYSILNDPDHSSIFDTEVVPECYLPLSIKILRKYVIPEETKNKTLANINRNLIGMENHMKLNLQARQRLRRLLFSSNNDLNNTSLMTDIPSPSQITRIKKPTRKIKGIACTGFTKEEVKTLKLSIQSLGTFTFQTNVEHKTIYLITKSQSNRTLNMVYAMAYGCYIVSENWVHESLKMGKWLSYSDYLISGLSSPVKDFQFHSTLDPSEKLHIFDEAGSIYLSNVCDPSANHLKRLVRACGGKCTTNVNKANIVVGYTPLAINTMIHEMWILDCITQGTLLDENPYRIRRCL</sequence>
<evidence type="ECO:0000313" key="4">
    <source>
        <dbReference type="RefSeq" id="XP_025419003.1"/>
    </source>
</evidence>
<dbReference type="CDD" id="cd17751">
    <property type="entry name" value="BRCT_microcephalin_rpt3"/>
    <property type="match status" value="1"/>
</dbReference>
<dbReference type="PANTHER" id="PTHR14625">
    <property type="entry name" value="MICROCEPHALIN"/>
    <property type="match status" value="1"/>
</dbReference>
<feature type="domain" description="BRCT" evidence="2">
    <location>
        <begin position="154"/>
        <end position="227"/>
    </location>
</feature>
<evidence type="ECO:0000259" key="2">
    <source>
        <dbReference type="PROSITE" id="PS50172"/>
    </source>
</evidence>
<dbReference type="GO" id="GO:0000278">
    <property type="term" value="P:mitotic cell cycle"/>
    <property type="evidence" value="ECO:0007669"/>
    <property type="project" value="TreeGrafter"/>
</dbReference>
<feature type="region of interest" description="Disordered" evidence="1">
    <location>
        <begin position="1"/>
        <end position="21"/>
    </location>
</feature>
<dbReference type="Pfam" id="PF16589">
    <property type="entry name" value="BRCT_2"/>
    <property type="match status" value="1"/>
</dbReference>
<dbReference type="CDD" id="cd17716">
    <property type="entry name" value="BRCT_microcephalin_rpt1"/>
    <property type="match status" value="1"/>
</dbReference>
<dbReference type="Pfam" id="PF12738">
    <property type="entry name" value="PTCB-BRCT"/>
    <property type="match status" value="1"/>
</dbReference>
<dbReference type="PROSITE" id="PS50172">
    <property type="entry name" value="BRCT"/>
    <property type="match status" value="3"/>
</dbReference>
<feature type="region of interest" description="Disordered" evidence="1">
    <location>
        <begin position="257"/>
        <end position="276"/>
    </location>
</feature>
<protein>
    <submittedName>
        <fullName evidence="4">Microcephalin-like</fullName>
    </submittedName>
</protein>
<dbReference type="GeneID" id="112689484"/>
<gene>
    <name evidence="4" type="primary">LOC112689484</name>
</gene>
<dbReference type="PANTHER" id="PTHR14625:SF3">
    <property type="entry name" value="MICROCEPHALIN"/>
    <property type="match status" value="1"/>
</dbReference>
<dbReference type="RefSeq" id="XP_025419003.1">
    <property type="nucleotide sequence ID" value="XM_025563218.1"/>
</dbReference>
<feature type="compositionally biased region" description="Basic residues" evidence="1">
    <location>
        <begin position="7"/>
        <end position="18"/>
    </location>
</feature>
<name>A0A8B8G804_9HEMI</name>
<dbReference type="InterPro" id="IPR036420">
    <property type="entry name" value="BRCT_dom_sf"/>
</dbReference>
<reference evidence="4" key="1">
    <citation type="submission" date="2025-08" db="UniProtKB">
        <authorList>
            <consortium name="RefSeq"/>
        </authorList>
    </citation>
    <scope>IDENTIFICATION</scope>
    <source>
        <tissue evidence="4">Whole body</tissue>
    </source>
</reference>
<dbReference type="InterPro" id="IPR022047">
    <property type="entry name" value="Microcephalin-like"/>
</dbReference>
<evidence type="ECO:0000313" key="3">
    <source>
        <dbReference type="Proteomes" id="UP000694846"/>
    </source>
</evidence>
<dbReference type="AlphaFoldDB" id="A0A8B8G804"/>
<feature type="domain" description="BRCT" evidence="2">
    <location>
        <begin position="534"/>
        <end position="613"/>
    </location>
</feature>
<feature type="compositionally biased region" description="Basic and acidic residues" evidence="1">
    <location>
        <begin position="264"/>
        <end position="276"/>
    </location>
</feature>
<keyword evidence="3" id="KW-1185">Reference proteome</keyword>
<dbReference type="SUPFAM" id="SSF52113">
    <property type="entry name" value="BRCT domain"/>
    <property type="match status" value="3"/>
</dbReference>
<dbReference type="InterPro" id="IPR001357">
    <property type="entry name" value="BRCT_dom"/>
</dbReference>
<dbReference type="CDD" id="cd17736">
    <property type="entry name" value="BRCT_microcephalin_rpt2"/>
    <property type="match status" value="1"/>
</dbReference>
<accession>A0A8B8G804</accession>
<proteinExistence type="predicted"/>
<dbReference type="OrthoDB" id="2384350at2759"/>
<dbReference type="Gene3D" id="3.40.50.10190">
    <property type="entry name" value="BRCT domain"/>
    <property type="match status" value="3"/>
</dbReference>